<keyword evidence="10" id="KW-1185">Reference proteome</keyword>
<dbReference type="InterPro" id="IPR045863">
    <property type="entry name" value="CorA_TM1_TM2"/>
</dbReference>
<dbReference type="AlphaFoldDB" id="A0A5S4GCQ1"/>
<protein>
    <submittedName>
        <fullName evidence="9">Magnesium transporter CorA family protein</fullName>
    </submittedName>
</protein>
<name>A0A5S4GCQ1_9ACTN</name>
<dbReference type="InterPro" id="IPR002523">
    <property type="entry name" value="MgTranspt_CorA/ZnTranspt_ZntB"/>
</dbReference>
<dbReference type="Proteomes" id="UP000306628">
    <property type="component" value="Unassembled WGS sequence"/>
</dbReference>
<dbReference type="GO" id="GO:0015095">
    <property type="term" value="F:magnesium ion transmembrane transporter activity"/>
    <property type="evidence" value="ECO:0007669"/>
    <property type="project" value="TreeGrafter"/>
</dbReference>
<evidence type="ECO:0000256" key="5">
    <source>
        <dbReference type="ARBA" id="ARBA00022692"/>
    </source>
</evidence>
<organism evidence="9 10">
    <name type="scientific">Nonomuraea zeae</name>
    <dbReference type="NCBI Taxonomy" id="1642303"/>
    <lineage>
        <taxon>Bacteria</taxon>
        <taxon>Bacillati</taxon>
        <taxon>Actinomycetota</taxon>
        <taxon>Actinomycetes</taxon>
        <taxon>Streptosporangiales</taxon>
        <taxon>Streptosporangiaceae</taxon>
        <taxon>Nonomuraea</taxon>
    </lineage>
</organism>
<evidence type="ECO:0000256" key="2">
    <source>
        <dbReference type="ARBA" id="ARBA00009765"/>
    </source>
</evidence>
<evidence type="ECO:0000256" key="6">
    <source>
        <dbReference type="ARBA" id="ARBA00022989"/>
    </source>
</evidence>
<dbReference type="GO" id="GO:0050897">
    <property type="term" value="F:cobalt ion binding"/>
    <property type="evidence" value="ECO:0007669"/>
    <property type="project" value="TreeGrafter"/>
</dbReference>
<evidence type="ECO:0000256" key="7">
    <source>
        <dbReference type="ARBA" id="ARBA00023136"/>
    </source>
</evidence>
<feature type="transmembrane region" description="Helical" evidence="8">
    <location>
        <begin position="272"/>
        <end position="290"/>
    </location>
</feature>
<dbReference type="GO" id="GO:0000287">
    <property type="term" value="F:magnesium ion binding"/>
    <property type="evidence" value="ECO:0007669"/>
    <property type="project" value="TreeGrafter"/>
</dbReference>
<dbReference type="GO" id="GO:0005886">
    <property type="term" value="C:plasma membrane"/>
    <property type="evidence" value="ECO:0007669"/>
    <property type="project" value="UniProtKB-SubCell"/>
</dbReference>
<dbReference type="OrthoDB" id="9803416at2"/>
<dbReference type="PANTHER" id="PTHR46494:SF1">
    <property type="entry name" value="CORA FAMILY METAL ION TRANSPORTER (EUROFUNG)"/>
    <property type="match status" value="1"/>
</dbReference>
<dbReference type="Pfam" id="PF01544">
    <property type="entry name" value="CorA"/>
    <property type="match status" value="1"/>
</dbReference>
<dbReference type="EMBL" id="VCKX01000104">
    <property type="protein sequence ID" value="TMR30261.1"/>
    <property type="molecule type" value="Genomic_DNA"/>
</dbReference>
<gene>
    <name evidence="9" type="ORF">ETD85_29720</name>
</gene>
<dbReference type="CDD" id="cd12822">
    <property type="entry name" value="TmCorA-like"/>
    <property type="match status" value="1"/>
</dbReference>
<evidence type="ECO:0000313" key="9">
    <source>
        <dbReference type="EMBL" id="TMR30261.1"/>
    </source>
</evidence>
<comment type="subcellular location">
    <subcellularLocation>
        <location evidence="1">Cell membrane</location>
        <topology evidence="1">Multi-pass membrane protein</topology>
    </subcellularLocation>
</comment>
<evidence type="ECO:0000313" key="10">
    <source>
        <dbReference type="Proteomes" id="UP000306628"/>
    </source>
</evidence>
<dbReference type="SUPFAM" id="SSF144083">
    <property type="entry name" value="Magnesium transport protein CorA, transmembrane region"/>
    <property type="match status" value="1"/>
</dbReference>
<reference evidence="9 10" key="1">
    <citation type="submission" date="2019-05" db="EMBL/GenBank/DDBJ databases">
        <title>Draft genome sequence of Nonomuraea zeae DSM 100528.</title>
        <authorList>
            <person name="Saricaoglu S."/>
            <person name="Isik K."/>
        </authorList>
    </citation>
    <scope>NUCLEOTIDE SEQUENCE [LARGE SCALE GENOMIC DNA]</scope>
    <source>
        <strain evidence="9 10">DSM 100528</strain>
    </source>
</reference>
<comment type="caution">
    <text evidence="9">The sequence shown here is derived from an EMBL/GenBank/DDBJ whole genome shotgun (WGS) entry which is preliminary data.</text>
</comment>
<dbReference type="PANTHER" id="PTHR46494">
    <property type="entry name" value="CORA FAMILY METAL ION TRANSPORTER (EUROFUNG)"/>
    <property type="match status" value="1"/>
</dbReference>
<dbReference type="SUPFAM" id="SSF143865">
    <property type="entry name" value="CorA soluble domain-like"/>
    <property type="match status" value="1"/>
</dbReference>
<proteinExistence type="inferred from homology"/>
<keyword evidence="3" id="KW-0813">Transport</keyword>
<evidence type="ECO:0000256" key="3">
    <source>
        <dbReference type="ARBA" id="ARBA00022448"/>
    </source>
</evidence>
<feature type="transmembrane region" description="Helical" evidence="8">
    <location>
        <begin position="302"/>
        <end position="322"/>
    </location>
</feature>
<comment type="similarity">
    <text evidence="2">Belongs to the CorA metal ion transporter (MIT) (TC 1.A.35) family.</text>
</comment>
<sequence length="328" mass="37619">MCHTRLVHTRLYRNGVLEKEGFPVDEVSDYVGDPDNVVWFDLCSPSPADLGVIGEELGLHELAVEDVLSDHQRPKVDVYDNHLFITVYGVHFDEGRLDPVEVNIFVTGNALVTVRENDHFDIGEVVRRWDDSARMAGHGVTFLLHGLLDYVVDSQFDLVQDLDSQAEALEEALFEDQVVYGRELQRTMYVLRKNTARLRKITMPMREVIGTLLRRDQELVADPVMAPYYEDVYDHVLRVTEWVESIRDMLANVRETRLAQQGFRLNEIMKRVTSWAAIIAVPTMITGFYGQNVPYPGSNQPWGFWLSSILVAVTSVALYTVFKRKDWL</sequence>
<dbReference type="GO" id="GO:0015087">
    <property type="term" value="F:cobalt ion transmembrane transporter activity"/>
    <property type="evidence" value="ECO:0007669"/>
    <property type="project" value="TreeGrafter"/>
</dbReference>
<keyword evidence="6 8" id="KW-1133">Transmembrane helix</keyword>
<keyword evidence="7 8" id="KW-0472">Membrane</keyword>
<evidence type="ECO:0000256" key="4">
    <source>
        <dbReference type="ARBA" id="ARBA00022475"/>
    </source>
</evidence>
<keyword evidence="5 8" id="KW-0812">Transmembrane</keyword>
<keyword evidence="4" id="KW-1003">Cell membrane</keyword>
<accession>A0A5S4GCQ1</accession>
<dbReference type="InterPro" id="IPR045861">
    <property type="entry name" value="CorA_cytoplasmic_dom"/>
</dbReference>
<evidence type="ECO:0000256" key="8">
    <source>
        <dbReference type="SAM" id="Phobius"/>
    </source>
</evidence>
<dbReference type="Gene3D" id="1.20.58.340">
    <property type="entry name" value="Magnesium transport protein CorA, transmembrane region"/>
    <property type="match status" value="2"/>
</dbReference>
<dbReference type="Gene3D" id="3.30.460.20">
    <property type="entry name" value="CorA soluble domain-like"/>
    <property type="match status" value="1"/>
</dbReference>
<evidence type="ECO:0000256" key="1">
    <source>
        <dbReference type="ARBA" id="ARBA00004651"/>
    </source>
</evidence>